<dbReference type="EnsemblPlants" id="PNT68394">
    <property type="protein sequence ID" value="PNT68394"/>
    <property type="gene ID" value="BRADI_3g40035v3"/>
</dbReference>
<feature type="region of interest" description="Disordered" evidence="1">
    <location>
        <begin position="82"/>
        <end position="164"/>
    </location>
</feature>
<dbReference type="Gramene" id="PNT68394">
    <property type="protein sequence ID" value="PNT68394"/>
    <property type="gene ID" value="BRADI_3g40035v3"/>
</dbReference>
<reference evidence="3" key="3">
    <citation type="submission" date="2018-08" db="UniProtKB">
        <authorList>
            <consortium name="EnsemblPlants"/>
        </authorList>
    </citation>
    <scope>IDENTIFICATION</scope>
    <source>
        <strain evidence="3">cv. Bd21</strain>
    </source>
</reference>
<dbReference type="EMBL" id="CM000882">
    <property type="protein sequence ID" value="PNT68394.1"/>
    <property type="molecule type" value="Genomic_DNA"/>
</dbReference>
<feature type="compositionally biased region" description="Basic residues" evidence="1">
    <location>
        <begin position="17"/>
        <end position="26"/>
    </location>
</feature>
<feature type="compositionally biased region" description="Low complexity" evidence="1">
    <location>
        <begin position="28"/>
        <end position="43"/>
    </location>
</feature>
<feature type="compositionally biased region" description="Low complexity" evidence="1">
    <location>
        <begin position="132"/>
        <end position="164"/>
    </location>
</feature>
<evidence type="ECO:0000313" key="4">
    <source>
        <dbReference type="Proteomes" id="UP000008810"/>
    </source>
</evidence>
<proteinExistence type="predicted"/>
<reference evidence="2" key="2">
    <citation type="submission" date="2017-06" db="EMBL/GenBank/DDBJ databases">
        <title>WGS assembly of Brachypodium distachyon.</title>
        <authorList>
            <consortium name="The International Brachypodium Initiative"/>
            <person name="Lucas S."/>
            <person name="Harmon-Smith M."/>
            <person name="Lail K."/>
            <person name="Tice H."/>
            <person name="Grimwood J."/>
            <person name="Bruce D."/>
            <person name="Barry K."/>
            <person name="Shu S."/>
            <person name="Lindquist E."/>
            <person name="Wang M."/>
            <person name="Pitluck S."/>
            <person name="Vogel J.P."/>
            <person name="Garvin D.F."/>
            <person name="Mockler T.C."/>
            <person name="Schmutz J."/>
            <person name="Rokhsar D."/>
            <person name="Bevan M.W."/>
        </authorList>
    </citation>
    <scope>NUCLEOTIDE SEQUENCE</scope>
    <source>
        <strain evidence="2">Bd21</strain>
    </source>
</reference>
<protein>
    <submittedName>
        <fullName evidence="2 3">Uncharacterized protein</fullName>
    </submittedName>
</protein>
<feature type="region of interest" description="Disordered" evidence="1">
    <location>
        <begin position="1"/>
        <end position="61"/>
    </location>
</feature>
<evidence type="ECO:0000256" key="1">
    <source>
        <dbReference type="SAM" id="MobiDB-lite"/>
    </source>
</evidence>
<organism evidence="2">
    <name type="scientific">Brachypodium distachyon</name>
    <name type="common">Purple false brome</name>
    <name type="synonym">Trachynia distachya</name>
    <dbReference type="NCBI Taxonomy" id="15368"/>
    <lineage>
        <taxon>Eukaryota</taxon>
        <taxon>Viridiplantae</taxon>
        <taxon>Streptophyta</taxon>
        <taxon>Embryophyta</taxon>
        <taxon>Tracheophyta</taxon>
        <taxon>Spermatophyta</taxon>
        <taxon>Magnoliopsida</taxon>
        <taxon>Liliopsida</taxon>
        <taxon>Poales</taxon>
        <taxon>Poaceae</taxon>
        <taxon>BOP clade</taxon>
        <taxon>Pooideae</taxon>
        <taxon>Stipodae</taxon>
        <taxon>Brachypodieae</taxon>
        <taxon>Brachypodium</taxon>
    </lineage>
</organism>
<name>A0A2K2D279_BRADI</name>
<evidence type="ECO:0000313" key="3">
    <source>
        <dbReference type="EnsemblPlants" id="PNT68394"/>
    </source>
</evidence>
<reference evidence="2 3" key="1">
    <citation type="journal article" date="2010" name="Nature">
        <title>Genome sequencing and analysis of the model grass Brachypodium distachyon.</title>
        <authorList>
            <consortium name="International Brachypodium Initiative"/>
        </authorList>
    </citation>
    <scope>NUCLEOTIDE SEQUENCE [LARGE SCALE GENOMIC DNA]</scope>
    <source>
        <strain evidence="2 3">Bd21</strain>
    </source>
</reference>
<dbReference type="AlphaFoldDB" id="A0A2K2D279"/>
<sequence>MAGIRKSPPPVVSCTRNPRRGHHPARPNRPAAATISPDAGEALPEPPAAVLPLMPLGLRAPPPPFSQTLAAALLVAPPAASDARRGAGSRWTPRPLDRDPAALRYRRAPPIARGRGRTRSAATSPPTVTDGAADPASADPAPTAPAADATTTAPTTPATASTADATTTAVVPAANTTTAAIPAAVTAPAQVRVRVQFSVKWVQFHEFAVV</sequence>
<accession>A0A2K2D279</accession>
<gene>
    <name evidence="2" type="ORF">BRADI_3g40035v3</name>
</gene>
<keyword evidence="4" id="KW-1185">Reference proteome</keyword>
<feature type="compositionally biased region" description="Low complexity" evidence="1">
    <location>
        <begin position="108"/>
        <end position="124"/>
    </location>
</feature>
<dbReference type="InParanoid" id="A0A2K2D279"/>
<dbReference type="Proteomes" id="UP000008810">
    <property type="component" value="Chromosome 3"/>
</dbReference>
<evidence type="ECO:0000313" key="2">
    <source>
        <dbReference type="EMBL" id="PNT68394.1"/>
    </source>
</evidence>